<gene>
    <name evidence="3" type="ORF">C491_19454</name>
</gene>
<comment type="caution">
    <text evidence="3">The sequence shown here is derived from an EMBL/GenBank/DDBJ whole genome shotgun (WGS) entry which is preliminary data.</text>
</comment>
<dbReference type="eggNOG" id="arCOG02452">
    <property type="taxonomic scope" value="Archaea"/>
</dbReference>
<proteinExistence type="predicted"/>
<dbReference type="InterPro" id="IPR055927">
    <property type="entry name" value="DUF7504"/>
</dbReference>
<organism evidence="3 4">
    <name type="scientific">Natronococcus amylolyticus DSM 10524</name>
    <dbReference type="NCBI Taxonomy" id="1227497"/>
    <lineage>
        <taxon>Archaea</taxon>
        <taxon>Methanobacteriati</taxon>
        <taxon>Methanobacteriota</taxon>
        <taxon>Stenosarchaea group</taxon>
        <taxon>Halobacteria</taxon>
        <taxon>Halobacteriales</taxon>
        <taxon>Natrialbaceae</taxon>
        <taxon>Natronococcus</taxon>
    </lineage>
</organism>
<evidence type="ECO:0000313" key="4">
    <source>
        <dbReference type="Proteomes" id="UP000011688"/>
    </source>
</evidence>
<keyword evidence="4" id="KW-1185">Reference proteome</keyword>
<dbReference type="RefSeq" id="WP_005559282.1">
    <property type="nucleotide sequence ID" value="NZ_AOIB01000037.1"/>
</dbReference>
<protein>
    <recommendedName>
        <fullName evidence="2">Halobacterial output domain-containing protein</fullName>
    </recommendedName>
</protein>
<dbReference type="Pfam" id="PF24336">
    <property type="entry name" value="DUF7504"/>
    <property type="match status" value="1"/>
</dbReference>
<dbReference type="STRING" id="1227497.C491_19454"/>
<dbReference type="AlphaFoldDB" id="L9WY30"/>
<dbReference type="Pfam" id="PF18545">
    <property type="entry name" value="HalOD1"/>
    <property type="match status" value="2"/>
</dbReference>
<feature type="compositionally biased region" description="Basic and acidic residues" evidence="1">
    <location>
        <begin position="1"/>
        <end position="18"/>
    </location>
</feature>
<reference evidence="3 4" key="1">
    <citation type="journal article" date="2014" name="PLoS Genet.">
        <title>Phylogenetically driven sequencing of extremely halophilic archaea reveals strategies for static and dynamic osmo-response.</title>
        <authorList>
            <person name="Becker E.A."/>
            <person name="Seitzer P.M."/>
            <person name="Tritt A."/>
            <person name="Larsen D."/>
            <person name="Krusor M."/>
            <person name="Yao A.I."/>
            <person name="Wu D."/>
            <person name="Madern D."/>
            <person name="Eisen J.A."/>
            <person name="Darling A.E."/>
            <person name="Facciotti M.T."/>
        </authorList>
    </citation>
    <scope>NUCLEOTIDE SEQUENCE [LARGE SCALE GENOMIC DNA]</scope>
    <source>
        <strain evidence="3 4">DSM 10524</strain>
    </source>
</reference>
<sequence>MTNDRSRNEAEVDGRDETAVGIQSRPSISIVERVADGTDRSPLELPPLNETVDVDALDRLLEADDPNSPWPTVVFRYANRRIRATADGVIELTNPDETDVSAIDEWTHVSIVAEPGERAVVVRIASAIASRSSRDRDRVRTAIEDVIDPDALARLSQQRENGISRPGATVLFSVLGHDVVVDPGGTVSVGSTLGRLKRTGGNVLIAGGVPDDLVDVASANLLGDPDRHRRHLFALLDRDRRVVSDRLAPTDIASAQIVDYAMTARSVASTGTPVTDAVAVVDEPTDLDELEGAVDARIRAFGTETPLSEPGDLRLCIDSLRPMLDEHGTDGTVALLEPICEAVRDVSGLGHYVLPVDRDEPLVDALESLFDATVELRVGDCGPQQRWHLHESGYTTDWIGLARSGER</sequence>
<name>L9WY30_9EURY</name>
<accession>L9WY30</accession>
<feature type="domain" description="Halobacterial output" evidence="2">
    <location>
        <begin position="119"/>
        <end position="189"/>
    </location>
</feature>
<dbReference type="InterPro" id="IPR040624">
    <property type="entry name" value="HalOD1"/>
</dbReference>
<dbReference type="EMBL" id="AOIB01000037">
    <property type="protein sequence ID" value="ELY54374.1"/>
    <property type="molecule type" value="Genomic_DNA"/>
</dbReference>
<evidence type="ECO:0000313" key="3">
    <source>
        <dbReference type="EMBL" id="ELY54374.1"/>
    </source>
</evidence>
<dbReference type="Proteomes" id="UP000011688">
    <property type="component" value="Unassembled WGS sequence"/>
</dbReference>
<dbReference type="eggNOG" id="arCOG08928">
    <property type="taxonomic scope" value="Archaea"/>
</dbReference>
<feature type="region of interest" description="Disordered" evidence="1">
    <location>
        <begin position="1"/>
        <end position="23"/>
    </location>
</feature>
<feature type="domain" description="Halobacterial output" evidence="2">
    <location>
        <begin position="24"/>
        <end position="93"/>
    </location>
</feature>
<evidence type="ECO:0000259" key="2">
    <source>
        <dbReference type="Pfam" id="PF18545"/>
    </source>
</evidence>
<evidence type="ECO:0000256" key="1">
    <source>
        <dbReference type="SAM" id="MobiDB-lite"/>
    </source>
</evidence>
<dbReference type="OrthoDB" id="252760at2157"/>